<gene>
    <name evidence="1" type="ORF">SAMN04489842_1372</name>
</gene>
<dbReference type="EMBL" id="FNLC01000001">
    <property type="protein sequence ID" value="SDQ62420.1"/>
    <property type="molecule type" value="Genomic_DNA"/>
</dbReference>
<dbReference type="RefSeq" id="WP_090379144.1">
    <property type="nucleotide sequence ID" value="NZ_FNLC01000001.1"/>
</dbReference>
<dbReference type="InterPro" id="IPR036388">
    <property type="entry name" value="WH-like_DNA-bd_sf"/>
</dbReference>
<dbReference type="SUPFAM" id="SSF46785">
    <property type="entry name" value="Winged helix' DNA-binding domain"/>
    <property type="match status" value="1"/>
</dbReference>
<dbReference type="OrthoDB" id="325082at2157"/>
<protein>
    <submittedName>
        <fullName evidence="1">Predicted transcriptional regulator</fullName>
    </submittedName>
</protein>
<keyword evidence="2" id="KW-1185">Reference proteome</keyword>
<sequence length="142" mass="15716">MKTLYITLENRDSVREKTLERVRDAADSEPADLKNRDDEAIVAFPSYDVLTTHLTPVRLELVQAIAEHEPESVSETADLVERDVGDVSRDIQRLEAIGLLEVDEGGPGLPTQPVVPYDRLEFRIDYPLVEDSGSDGTPASIA</sequence>
<reference evidence="2" key="1">
    <citation type="submission" date="2016-10" db="EMBL/GenBank/DDBJ databases">
        <authorList>
            <person name="Varghese N."/>
            <person name="Submissions S."/>
        </authorList>
    </citation>
    <scope>NUCLEOTIDE SEQUENCE [LARGE SCALE GENOMIC DNA]</scope>
    <source>
        <strain evidence="2">DSM 24767</strain>
    </source>
</reference>
<dbReference type="STRING" id="1095778.SAMN04489842_1372"/>
<evidence type="ECO:0000313" key="2">
    <source>
        <dbReference type="Proteomes" id="UP000198848"/>
    </source>
</evidence>
<dbReference type="Gene3D" id="1.10.10.10">
    <property type="entry name" value="Winged helix-like DNA-binding domain superfamily/Winged helix DNA-binding domain"/>
    <property type="match status" value="1"/>
</dbReference>
<dbReference type="Pfam" id="PF25212">
    <property type="entry name" value="HVO_A0114"/>
    <property type="match status" value="1"/>
</dbReference>
<dbReference type="Proteomes" id="UP000198848">
    <property type="component" value="Unassembled WGS sequence"/>
</dbReference>
<proteinExistence type="predicted"/>
<evidence type="ECO:0000313" key="1">
    <source>
        <dbReference type="EMBL" id="SDQ62420.1"/>
    </source>
</evidence>
<accession>A0A1H1CE63</accession>
<organism evidence="1 2">
    <name type="scientific">Natronobacterium texcoconense</name>
    <dbReference type="NCBI Taxonomy" id="1095778"/>
    <lineage>
        <taxon>Archaea</taxon>
        <taxon>Methanobacteriati</taxon>
        <taxon>Methanobacteriota</taxon>
        <taxon>Stenosarchaea group</taxon>
        <taxon>Halobacteria</taxon>
        <taxon>Halobacteriales</taxon>
        <taxon>Natrialbaceae</taxon>
        <taxon>Natronobacterium</taxon>
    </lineage>
</organism>
<name>A0A1H1CE63_NATTX</name>
<dbReference type="InterPro" id="IPR036390">
    <property type="entry name" value="WH_DNA-bd_sf"/>
</dbReference>
<dbReference type="AlphaFoldDB" id="A0A1H1CE63"/>